<organism evidence="2 3">
    <name type="scientific">Piloderma croceum (strain F 1598)</name>
    <dbReference type="NCBI Taxonomy" id="765440"/>
    <lineage>
        <taxon>Eukaryota</taxon>
        <taxon>Fungi</taxon>
        <taxon>Dikarya</taxon>
        <taxon>Basidiomycota</taxon>
        <taxon>Agaricomycotina</taxon>
        <taxon>Agaricomycetes</taxon>
        <taxon>Agaricomycetidae</taxon>
        <taxon>Atheliales</taxon>
        <taxon>Atheliaceae</taxon>
        <taxon>Piloderma</taxon>
    </lineage>
</organism>
<sequence>MDQMVMDNDDVDVDDDLNPNPTVPTVPPILVLQLTPVHSATMAQATLSIRPGSPDITAPPPPGPPAMTPLDTSPISTAISKRQAPAKSTSERSDGSHVLGTKKPHKVHSDKGKKRGSRSKENVNPNSMASASGSVNHSGADDN</sequence>
<feature type="compositionally biased region" description="Basic residues" evidence="1">
    <location>
        <begin position="100"/>
        <end position="117"/>
    </location>
</feature>
<feature type="compositionally biased region" description="Polar residues" evidence="1">
    <location>
        <begin position="122"/>
        <end position="137"/>
    </location>
</feature>
<dbReference type="HOGENOM" id="CLU_1806921_0_0_1"/>
<feature type="compositionally biased region" description="Acidic residues" evidence="1">
    <location>
        <begin position="7"/>
        <end position="17"/>
    </location>
</feature>
<dbReference type="EMBL" id="KN832971">
    <property type="protein sequence ID" value="KIM91454.1"/>
    <property type="molecule type" value="Genomic_DNA"/>
</dbReference>
<feature type="region of interest" description="Disordered" evidence="1">
    <location>
        <begin position="43"/>
        <end position="143"/>
    </location>
</feature>
<dbReference type="InParanoid" id="A0A0C3GIJ6"/>
<name>A0A0C3GIJ6_PILCF</name>
<protein>
    <submittedName>
        <fullName evidence="2">Uncharacterized protein</fullName>
    </submittedName>
</protein>
<feature type="compositionally biased region" description="Pro residues" evidence="1">
    <location>
        <begin position="57"/>
        <end position="67"/>
    </location>
</feature>
<proteinExistence type="predicted"/>
<feature type="region of interest" description="Disordered" evidence="1">
    <location>
        <begin position="1"/>
        <end position="25"/>
    </location>
</feature>
<gene>
    <name evidence="2" type="ORF">PILCRDRAFT_642</name>
</gene>
<reference evidence="3" key="2">
    <citation type="submission" date="2015-01" db="EMBL/GenBank/DDBJ databases">
        <title>Evolutionary Origins and Diversification of the Mycorrhizal Mutualists.</title>
        <authorList>
            <consortium name="DOE Joint Genome Institute"/>
            <consortium name="Mycorrhizal Genomics Consortium"/>
            <person name="Kohler A."/>
            <person name="Kuo A."/>
            <person name="Nagy L.G."/>
            <person name="Floudas D."/>
            <person name="Copeland A."/>
            <person name="Barry K.W."/>
            <person name="Cichocki N."/>
            <person name="Veneault-Fourrey C."/>
            <person name="LaButti K."/>
            <person name="Lindquist E.A."/>
            <person name="Lipzen A."/>
            <person name="Lundell T."/>
            <person name="Morin E."/>
            <person name="Murat C."/>
            <person name="Riley R."/>
            <person name="Ohm R."/>
            <person name="Sun H."/>
            <person name="Tunlid A."/>
            <person name="Henrissat B."/>
            <person name="Grigoriev I.V."/>
            <person name="Hibbett D.S."/>
            <person name="Martin F."/>
        </authorList>
    </citation>
    <scope>NUCLEOTIDE SEQUENCE [LARGE SCALE GENOMIC DNA]</scope>
    <source>
        <strain evidence="3">F 1598</strain>
    </source>
</reference>
<dbReference type="Proteomes" id="UP000054166">
    <property type="component" value="Unassembled WGS sequence"/>
</dbReference>
<evidence type="ECO:0000313" key="2">
    <source>
        <dbReference type="EMBL" id="KIM91454.1"/>
    </source>
</evidence>
<reference evidence="2 3" key="1">
    <citation type="submission" date="2014-04" db="EMBL/GenBank/DDBJ databases">
        <authorList>
            <consortium name="DOE Joint Genome Institute"/>
            <person name="Kuo A."/>
            <person name="Tarkka M."/>
            <person name="Buscot F."/>
            <person name="Kohler A."/>
            <person name="Nagy L.G."/>
            <person name="Floudas D."/>
            <person name="Copeland A."/>
            <person name="Barry K.W."/>
            <person name="Cichocki N."/>
            <person name="Veneault-Fourrey C."/>
            <person name="LaButti K."/>
            <person name="Lindquist E.A."/>
            <person name="Lipzen A."/>
            <person name="Lundell T."/>
            <person name="Morin E."/>
            <person name="Murat C."/>
            <person name="Sun H."/>
            <person name="Tunlid A."/>
            <person name="Henrissat B."/>
            <person name="Grigoriev I.V."/>
            <person name="Hibbett D.S."/>
            <person name="Martin F."/>
            <person name="Nordberg H.P."/>
            <person name="Cantor M.N."/>
            <person name="Hua S.X."/>
        </authorList>
    </citation>
    <scope>NUCLEOTIDE SEQUENCE [LARGE SCALE GENOMIC DNA]</scope>
    <source>
        <strain evidence="2 3">F 1598</strain>
    </source>
</reference>
<evidence type="ECO:0000256" key="1">
    <source>
        <dbReference type="SAM" id="MobiDB-lite"/>
    </source>
</evidence>
<evidence type="ECO:0000313" key="3">
    <source>
        <dbReference type="Proteomes" id="UP000054166"/>
    </source>
</evidence>
<accession>A0A0C3GIJ6</accession>
<keyword evidence="3" id="KW-1185">Reference proteome</keyword>
<feature type="compositionally biased region" description="Polar residues" evidence="1">
    <location>
        <begin position="70"/>
        <end position="80"/>
    </location>
</feature>
<dbReference type="AlphaFoldDB" id="A0A0C3GIJ6"/>